<protein>
    <submittedName>
        <fullName evidence="2">Ccdc protein</fullName>
    </submittedName>
</protein>
<comment type="caution">
    <text evidence="2">The sequence shown here is derived from an EMBL/GenBank/DDBJ whole genome shotgun (WGS) entry which is preliminary data.</text>
</comment>
<keyword evidence="1" id="KW-0812">Transmembrane</keyword>
<feature type="transmembrane region" description="Helical" evidence="1">
    <location>
        <begin position="63"/>
        <end position="84"/>
    </location>
</feature>
<dbReference type="InterPro" id="IPR031306">
    <property type="entry name" value="CcdC"/>
</dbReference>
<dbReference type="EMBL" id="JNVM01000010">
    <property type="protein sequence ID" value="KEQ25459.1"/>
    <property type="molecule type" value="Genomic_DNA"/>
</dbReference>
<name>A0A081P436_9BACL</name>
<feature type="transmembrane region" description="Helical" evidence="1">
    <location>
        <begin position="122"/>
        <end position="142"/>
    </location>
</feature>
<proteinExistence type="predicted"/>
<feature type="transmembrane region" description="Helical" evidence="1">
    <location>
        <begin position="34"/>
        <end position="51"/>
    </location>
</feature>
<keyword evidence="3" id="KW-1185">Reference proteome</keyword>
<reference evidence="2 3" key="1">
    <citation type="submission" date="2014-06" db="EMBL/GenBank/DDBJ databases">
        <title>Draft genome sequence of Paenibacillus sp. MSt1.</title>
        <authorList>
            <person name="Aw Y.K."/>
            <person name="Ong K.S."/>
            <person name="Gan H.M."/>
            <person name="Lee S.M."/>
        </authorList>
    </citation>
    <scope>NUCLEOTIDE SEQUENCE [LARGE SCALE GENOMIC DNA]</scope>
    <source>
        <strain evidence="2 3">MSt1</strain>
    </source>
</reference>
<dbReference type="eggNOG" id="COG4846">
    <property type="taxonomic scope" value="Bacteria"/>
</dbReference>
<dbReference type="OrthoDB" id="2941182at2"/>
<organism evidence="2 3">
    <name type="scientific">Paenibacillus tyrfis</name>
    <dbReference type="NCBI Taxonomy" id="1501230"/>
    <lineage>
        <taxon>Bacteria</taxon>
        <taxon>Bacillati</taxon>
        <taxon>Bacillota</taxon>
        <taxon>Bacilli</taxon>
        <taxon>Bacillales</taxon>
        <taxon>Paenibacillaceae</taxon>
        <taxon>Paenibacillus</taxon>
    </lineage>
</organism>
<evidence type="ECO:0000256" key="1">
    <source>
        <dbReference type="SAM" id="Phobius"/>
    </source>
</evidence>
<keyword evidence="1" id="KW-1133">Transmembrane helix</keyword>
<dbReference type="RefSeq" id="WP_036681557.1">
    <property type="nucleotide sequence ID" value="NZ_JNVM01000010.1"/>
</dbReference>
<gene>
    <name evidence="2" type="ORF">ET33_01680</name>
</gene>
<keyword evidence="1" id="KW-0472">Membrane</keyword>
<feature type="transmembrane region" description="Helical" evidence="1">
    <location>
        <begin position="6"/>
        <end position="22"/>
    </location>
</feature>
<dbReference type="AlphaFoldDB" id="A0A081P436"/>
<dbReference type="InterPro" id="IPR058247">
    <property type="entry name" value="DUF1453"/>
</dbReference>
<evidence type="ECO:0000313" key="3">
    <source>
        <dbReference type="Proteomes" id="UP000028123"/>
    </source>
</evidence>
<dbReference type="PANTHER" id="PTHR39164:SF1">
    <property type="entry name" value="PROTEIN CCDC"/>
    <property type="match status" value="1"/>
</dbReference>
<dbReference type="PANTHER" id="PTHR39164">
    <property type="entry name" value="PROTEIN CCDC"/>
    <property type="match status" value="1"/>
</dbReference>
<dbReference type="Proteomes" id="UP000028123">
    <property type="component" value="Unassembled WGS sequence"/>
</dbReference>
<evidence type="ECO:0000313" key="2">
    <source>
        <dbReference type="EMBL" id="KEQ25459.1"/>
    </source>
</evidence>
<accession>A0A081P436</accession>
<dbReference type="Pfam" id="PF07301">
    <property type="entry name" value="DUF1453"/>
    <property type="match status" value="1"/>
</dbReference>
<sequence length="154" mass="17136">MNATVSLGISVLIFLLIIRGQFRGMSTPIKKPGISLLLPILYISTSLFQLMDPNLHLQSSQVLIALLIGLVISVPLIMTTNFEVREHGAAFIKRNKIVFVILIVVFALRFVFVGTVKVIDPSTLGFLCNLVTFGYVACWRIVSFIKFRNVLKLA</sequence>
<feature type="transmembrane region" description="Helical" evidence="1">
    <location>
        <begin position="96"/>
        <end position="116"/>
    </location>
</feature>